<keyword evidence="2" id="KW-0378">Hydrolase</keyword>
<dbReference type="InterPro" id="IPR013103">
    <property type="entry name" value="RVT_2"/>
</dbReference>
<protein>
    <submittedName>
        <fullName evidence="5">Uncharacterized protein</fullName>
    </submittedName>
</protein>
<dbReference type="InterPro" id="IPR057670">
    <property type="entry name" value="SH3_retrovirus"/>
</dbReference>
<accession>A0A699K6C7</accession>
<dbReference type="GO" id="GO:0003676">
    <property type="term" value="F:nucleic acid binding"/>
    <property type="evidence" value="ECO:0007669"/>
    <property type="project" value="InterPro"/>
</dbReference>
<dbReference type="EMBL" id="BKCJ010478582">
    <property type="protein sequence ID" value="GFA73842.1"/>
    <property type="molecule type" value="Genomic_DNA"/>
</dbReference>
<evidence type="ECO:0000259" key="4">
    <source>
        <dbReference type="Pfam" id="PF25597"/>
    </source>
</evidence>
<dbReference type="Pfam" id="PF07727">
    <property type="entry name" value="RVT_2"/>
    <property type="match status" value="1"/>
</dbReference>
<dbReference type="InterPro" id="IPR039537">
    <property type="entry name" value="Retrotran_Ty1/copia-like"/>
</dbReference>
<evidence type="ECO:0000259" key="3">
    <source>
        <dbReference type="Pfam" id="PF07727"/>
    </source>
</evidence>
<evidence type="ECO:0000256" key="1">
    <source>
        <dbReference type="ARBA" id="ARBA00022723"/>
    </source>
</evidence>
<gene>
    <name evidence="5" type="ORF">Tci_645814</name>
</gene>
<dbReference type="SUPFAM" id="SSF56672">
    <property type="entry name" value="DNA/RNA polymerases"/>
    <property type="match status" value="1"/>
</dbReference>
<name>A0A699K6C7_TANCI</name>
<feature type="domain" description="Retroviral polymerase SH3-like" evidence="4">
    <location>
        <begin position="145"/>
        <end position="206"/>
    </location>
</feature>
<sequence>RHLKRDCKAGNVSNKANGSGIKGLVDGSSNSLKGAIVHVCKDRCWFKTYESLNDRSILHMGNKSTTFVHGRGCVDLSDLCDLHATPSLGNKKYFMAFIDDASRFCYVYLLHSKDEALDKFKVFKPEVELQQGFLIKRFRTDRGGCRAVVRLPGPKLKTLGERGIECIFVGYAKHSKAFRFFVIEPNESDAINSIIELRDAIFNENRLSSVYRPSLMIPNGTEDNGGSVVTEEVVQQLEPELRKSKSHRTPKNIGPKSQLYLIEGTRDEVLTDLPLGCRPLGYKWIFKRKLKVDGTIKKFKARLVIQGFKQKSKIDYFDTYAPVARISTIRLLIAMALIHNLIIHQMDVKTVFLNGKLEEERKFDESGKGVIISLYVDDMLIFGTNQVQVDLTKEFLSSGFSMKDIKEAQLVLLMDTCEKLMPNNGQAVSQLEYSRVIGCLMYAMTYTRHDIAFVVGKLSRYTSSPGSQHWQAIQRVLKYLKKTIDYRLMYTDYLMISDNVYFIALFIPCI</sequence>
<dbReference type="Gene3D" id="3.30.420.10">
    <property type="entry name" value="Ribonuclease H-like superfamily/Ribonuclease H"/>
    <property type="match status" value="1"/>
</dbReference>
<proteinExistence type="predicted"/>
<dbReference type="InterPro" id="IPR012337">
    <property type="entry name" value="RNaseH-like_sf"/>
</dbReference>
<comment type="caution">
    <text evidence="5">The sequence shown here is derived from an EMBL/GenBank/DDBJ whole genome shotgun (WGS) entry which is preliminary data.</text>
</comment>
<organism evidence="5">
    <name type="scientific">Tanacetum cinerariifolium</name>
    <name type="common">Dalmatian daisy</name>
    <name type="synonym">Chrysanthemum cinerariifolium</name>
    <dbReference type="NCBI Taxonomy" id="118510"/>
    <lineage>
        <taxon>Eukaryota</taxon>
        <taxon>Viridiplantae</taxon>
        <taxon>Streptophyta</taxon>
        <taxon>Embryophyta</taxon>
        <taxon>Tracheophyta</taxon>
        <taxon>Spermatophyta</taxon>
        <taxon>Magnoliopsida</taxon>
        <taxon>eudicotyledons</taxon>
        <taxon>Gunneridae</taxon>
        <taxon>Pentapetalae</taxon>
        <taxon>asterids</taxon>
        <taxon>campanulids</taxon>
        <taxon>Asterales</taxon>
        <taxon>Asteraceae</taxon>
        <taxon>Asteroideae</taxon>
        <taxon>Anthemideae</taxon>
        <taxon>Anthemidinae</taxon>
        <taxon>Tanacetum</taxon>
    </lineage>
</organism>
<dbReference type="SUPFAM" id="SSF53098">
    <property type="entry name" value="Ribonuclease H-like"/>
    <property type="match status" value="1"/>
</dbReference>
<dbReference type="Pfam" id="PF25597">
    <property type="entry name" value="SH3_retrovirus"/>
    <property type="match status" value="1"/>
</dbReference>
<feature type="domain" description="Reverse transcriptase Ty1/copia-type" evidence="3">
    <location>
        <begin position="270"/>
        <end position="360"/>
    </location>
</feature>
<dbReference type="AlphaFoldDB" id="A0A699K6C7"/>
<dbReference type="GO" id="GO:0016787">
    <property type="term" value="F:hydrolase activity"/>
    <property type="evidence" value="ECO:0007669"/>
    <property type="project" value="UniProtKB-KW"/>
</dbReference>
<dbReference type="InterPro" id="IPR043502">
    <property type="entry name" value="DNA/RNA_pol_sf"/>
</dbReference>
<dbReference type="GO" id="GO:0046872">
    <property type="term" value="F:metal ion binding"/>
    <property type="evidence" value="ECO:0007669"/>
    <property type="project" value="UniProtKB-KW"/>
</dbReference>
<evidence type="ECO:0000256" key="2">
    <source>
        <dbReference type="ARBA" id="ARBA00022801"/>
    </source>
</evidence>
<feature type="non-terminal residue" evidence="5">
    <location>
        <position position="1"/>
    </location>
</feature>
<evidence type="ECO:0000313" key="5">
    <source>
        <dbReference type="EMBL" id="GFA73842.1"/>
    </source>
</evidence>
<reference evidence="5" key="1">
    <citation type="journal article" date="2019" name="Sci. Rep.">
        <title>Draft genome of Tanacetum cinerariifolium, the natural source of mosquito coil.</title>
        <authorList>
            <person name="Yamashiro T."/>
            <person name="Shiraishi A."/>
            <person name="Satake H."/>
            <person name="Nakayama K."/>
        </authorList>
    </citation>
    <scope>NUCLEOTIDE SEQUENCE</scope>
</reference>
<dbReference type="InterPro" id="IPR036397">
    <property type="entry name" value="RNaseH_sf"/>
</dbReference>
<dbReference type="PANTHER" id="PTHR42648">
    <property type="entry name" value="TRANSPOSASE, PUTATIVE-RELATED"/>
    <property type="match status" value="1"/>
</dbReference>
<dbReference type="PANTHER" id="PTHR42648:SF30">
    <property type="entry name" value="RIBONUCLEASE H-LIKE DOMAIN, GAG-PRE-INTEGRASE DOMAIN PROTEIN-RELATED"/>
    <property type="match status" value="1"/>
</dbReference>
<keyword evidence="1" id="KW-0479">Metal-binding</keyword>